<feature type="region of interest" description="Disordered" evidence="1">
    <location>
        <begin position="19"/>
        <end position="54"/>
    </location>
</feature>
<gene>
    <name evidence="3" type="primary">AVEN_257692_1</name>
    <name evidence="3" type="ORF">TNCT_248151</name>
</gene>
<keyword evidence="2" id="KW-0812">Transmembrane</keyword>
<comment type="caution">
    <text evidence="3">The sequence shown here is derived from an EMBL/GenBank/DDBJ whole genome shotgun (WGS) entry which is preliminary data.</text>
</comment>
<keyword evidence="2" id="KW-0472">Membrane</keyword>
<proteinExistence type="predicted"/>
<dbReference type="OrthoDB" id="6429842at2759"/>
<keyword evidence="2" id="KW-1133">Transmembrane helix</keyword>
<keyword evidence="4" id="KW-1185">Reference proteome</keyword>
<dbReference type="AlphaFoldDB" id="A0A8X6F8I7"/>
<evidence type="ECO:0000313" key="3">
    <source>
        <dbReference type="EMBL" id="GFQ73885.1"/>
    </source>
</evidence>
<protein>
    <submittedName>
        <fullName evidence="3">Uncharacterized protein</fullName>
    </submittedName>
</protein>
<evidence type="ECO:0000256" key="2">
    <source>
        <dbReference type="SAM" id="Phobius"/>
    </source>
</evidence>
<accession>A0A8X6F8I7</accession>
<name>A0A8X6F8I7_TRICU</name>
<evidence type="ECO:0000313" key="4">
    <source>
        <dbReference type="Proteomes" id="UP000887116"/>
    </source>
</evidence>
<reference evidence="3" key="1">
    <citation type="submission" date="2020-07" db="EMBL/GenBank/DDBJ databases">
        <title>Multicomponent nature underlies the extraordinary mechanical properties of spider dragline silk.</title>
        <authorList>
            <person name="Kono N."/>
            <person name="Nakamura H."/>
            <person name="Mori M."/>
            <person name="Yoshida Y."/>
            <person name="Ohtoshi R."/>
            <person name="Malay A.D."/>
            <person name="Moran D.A.P."/>
            <person name="Tomita M."/>
            <person name="Numata K."/>
            <person name="Arakawa K."/>
        </authorList>
    </citation>
    <scope>NUCLEOTIDE SEQUENCE</scope>
</reference>
<evidence type="ECO:0000256" key="1">
    <source>
        <dbReference type="SAM" id="MobiDB-lite"/>
    </source>
</evidence>
<feature type="region of interest" description="Disordered" evidence="1">
    <location>
        <begin position="94"/>
        <end position="139"/>
    </location>
</feature>
<dbReference type="Proteomes" id="UP000887116">
    <property type="component" value="Unassembled WGS sequence"/>
</dbReference>
<feature type="transmembrane region" description="Helical" evidence="2">
    <location>
        <begin position="747"/>
        <end position="767"/>
    </location>
</feature>
<dbReference type="EMBL" id="BMAO01031278">
    <property type="protein sequence ID" value="GFQ73885.1"/>
    <property type="molecule type" value="Genomic_DNA"/>
</dbReference>
<sequence length="772" mass="88565">MSMLSSFFNVNKAMDIQPNLSKRKLKTPRNSAPRKVAKTAHLLNPPEDDPPKADVPILEALENQPPLLEKLGTNLDNTLPLLEEMDIENPVLEGEPVLKDPPAADHVKLEDPPADDVKLEDPPADHVKLEDPPADPSELDPVALDPVALAGDDAVMVDNYEEPENDEKEEFYPNKTYARKMLNVDKYAVNHVGDQIYNPLSRQYATYLIEEAGVNHKVQFVPRNANGSFNFIKDHDGMILYPFNLTVNFPIFPQNQKGEYMYFRINNVDHYPRNANGTPIYVKNKEGREIPPFNEQNVPFYAKDASGKECYPKDAYGDEYYIWNTSPCKRLDKIMSTPNYPKDSSGNESYLKNEKGDEYYFTQRKPVFAVKEGRPFYAKDKYQNEFYPVINNREVAIGYFFSKIYAKTASGKEIYPHDAEGNEVILPKLGTLSWNYAKDEDGNAYYPTDKTGEEIVQGDYIYDEDGSFKYPLNREGMPKYEKDDTTHDEVYVIKMDLSINWGVDKNGNQRYAKKENGDEYYPINGEFIYDPSGSPQYARTREGNIIFPLDVERNESYLMDDGGSDVIYMGDVLLDRYAKTRSGEEIYPIQITHQIARRYKEVLLNEKYATTHLQEVKYPLDEYGNEYTLDIPIQIAGKEKDYFPRGYPITNDNWVIVPEVEGKEFISDQLLPKVQATNIIGKLYREGKHYRDYVTNVKSTRLSRAARQKYNIFPYVLGASNPPPLNNLLNPPPVPPNKPLPKVSQPLNWSLIGMVLIGFIYLLYQFFLKATK</sequence>
<organism evidence="3 4">
    <name type="scientific">Trichonephila clavata</name>
    <name type="common">Joro spider</name>
    <name type="synonym">Nephila clavata</name>
    <dbReference type="NCBI Taxonomy" id="2740835"/>
    <lineage>
        <taxon>Eukaryota</taxon>
        <taxon>Metazoa</taxon>
        <taxon>Ecdysozoa</taxon>
        <taxon>Arthropoda</taxon>
        <taxon>Chelicerata</taxon>
        <taxon>Arachnida</taxon>
        <taxon>Araneae</taxon>
        <taxon>Araneomorphae</taxon>
        <taxon>Entelegynae</taxon>
        <taxon>Araneoidea</taxon>
        <taxon>Nephilidae</taxon>
        <taxon>Trichonephila</taxon>
    </lineage>
</organism>
<feature type="compositionally biased region" description="Basic and acidic residues" evidence="1">
    <location>
        <begin position="96"/>
        <end position="131"/>
    </location>
</feature>